<gene>
    <name evidence="2" type="ORF">ACFO0G_12595</name>
</gene>
<sequence>MRWAGFAAWAGFVGRAGSAGRNDDGGEVGAVVDPSVGGASAGAGSGTVSLLLTVWEQWV</sequence>
<feature type="compositionally biased region" description="Low complexity" evidence="1">
    <location>
        <begin position="29"/>
        <end position="38"/>
    </location>
</feature>
<organism evidence="2 3">
    <name type="scientific">Arthrobacter sedimenti</name>
    <dbReference type="NCBI Taxonomy" id="2694931"/>
    <lineage>
        <taxon>Bacteria</taxon>
        <taxon>Bacillati</taxon>
        <taxon>Actinomycetota</taxon>
        <taxon>Actinomycetes</taxon>
        <taxon>Micrococcales</taxon>
        <taxon>Micrococcaceae</taxon>
        <taxon>Arthrobacter</taxon>
    </lineage>
</organism>
<feature type="region of interest" description="Disordered" evidence="1">
    <location>
        <begin position="18"/>
        <end position="45"/>
    </location>
</feature>
<comment type="caution">
    <text evidence="2">The sequence shown here is derived from an EMBL/GenBank/DDBJ whole genome shotgun (WGS) entry which is preliminary data.</text>
</comment>
<proteinExistence type="predicted"/>
<evidence type="ECO:0000313" key="3">
    <source>
        <dbReference type="Proteomes" id="UP001595778"/>
    </source>
</evidence>
<reference evidence="3" key="1">
    <citation type="journal article" date="2019" name="Int. J. Syst. Evol. Microbiol.">
        <title>The Global Catalogue of Microorganisms (GCM) 10K type strain sequencing project: providing services to taxonomists for standard genome sequencing and annotation.</title>
        <authorList>
            <consortium name="The Broad Institute Genomics Platform"/>
            <consortium name="The Broad Institute Genome Sequencing Center for Infectious Disease"/>
            <person name="Wu L."/>
            <person name="Ma J."/>
        </authorList>
    </citation>
    <scope>NUCLEOTIDE SEQUENCE [LARGE SCALE GENOMIC DNA]</scope>
    <source>
        <strain evidence="3">PJ61</strain>
    </source>
</reference>
<evidence type="ECO:0000256" key="1">
    <source>
        <dbReference type="SAM" id="MobiDB-lite"/>
    </source>
</evidence>
<evidence type="ECO:0000313" key="2">
    <source>
        <dbReference type="EMBL" id="MFC4396932.1"/>
    </source>
</evidence>
<keyword evidence="3" id="KW-1185">Reference proteome</keyword>
<dbReference type="RefSeq" id="WP_376977952.1">
    <property type="nucleotide sequence ID" value="NZ_JBHSDQ010000004.1"/>
</dbReference>
<name>A0ABV8WJP4_9MICC</name>
<dbReference type="EMBL" id="JBHSDQ010000004">
    <property type="protein sequence ID" value="MFC4396932.1"/>
    <property type="molecule type" value="Genomic_DNA"/>
</dbReference>
<protein>
    <submittedName>
        <fullName evidence="2">Uncharacterized protein</fullName>
    </submittedName>
</protein>
<accession>A0ABV8WJP4</accession>
<dbReference type="Proteomes" id="UP001595778">
    <property type="component" value="Unassembled WGS sequence"/>
</dbReference>